<dbReference type="STRING" id="1962155.B1813_04570"/>
<dbReference type="GO" id="GO:0003700">
    <property type="term" value="F:DNA-binding transcription factor activity"/>
    <property type="evidence" value="ECO:0007669"/>
    <property type="project" value="TreeGrafter"/>
</dbReference>
<sequence length="208" mass="22719">MQIKREFADGLGLTPTEAARRAQIIDATIEVIAEFGYARTSFARIIARAGLSSTRMISYHFTDKTELITATLLALIDDHDRFVTERSPMDHDRAAMLRSVLTAEIDYLASEPKAASALTEIAGNARDSDGSPLFEVVVYDLRVGRLARQLTQGQREGVFGAFDAEIMARAIRATVEDIAQRLSGDPGLDLRHHAAEITALFARATSPG</sequence>
<dbReference type="InterPro" id="IPR050109">
    <property type="entry name" value="HTH-type_TetR-like_transc_reg"/>
</dbReference>
<evidence type="ECO:0000256" key="3">
    <source>
        <dbReference type="ARBA" id="ARBA00023163"/>
    </source>
</evidence>
<evidence type="ECO:0000313" key="7">
    <source>
        <dbReference type="Proteomes" id="UP000192591"/>
    </source>
</evidence>
<dbReference type="SUPFAM" id="SSF46689">
    <property type="entry name" value="Homeodomain-like"/>
    <property type="match status" value="1"/>
</dbReference>
<dbReference type="InterPro" id="IPR001647">
    <property type="entry name" value="HTH_TetR"/>
</dbReference>
<dbReference type="PANTHER" id="PTHR30055">
    <property type="entry name" value="HTH-TYPE TRANSCRIPTIONAL REGULATOR RUTR"/>
    <property type="match status" value="1"/>
</dbReference>
<proteinExistence type="predicted"/>
<evidence type="ECO:0000256" key="1">
    <source>
        <dbReference type="ARBA" id="ARBA00023015"/>
    </source>
</evidence>
<keyword evidence="3" id="KW-0804">Transcription</keyword>
<evidence type="ECO:0000259" key="5">
    <source>
        <dbReference type="PROSITE" id="PS50977"/>
    </source>
</evidence>
<gene>
    <name evidence="6" type="ORF">B1813_04570</name>
</gene>
<evidence type="ECO:0000313" key="6">
    <source>
        <dbReference type="EMBL" id="OQO93807.1"/>
    </source>
</evidence>
<dbReference type="PROSITE" id="PS50977">
    <property type="entry name" value="HTH_TETR_2"/>
    <property type="match status" value="1"/>
</dbReference>
<dbReference type="PANTHER" id="PTHR30055:SF234">
    <property type="entry name" value="HTH-TYPE TRANSCRIPTIONAL REGULATOR BETI"/>
    <property type="match status" value="1"/>
</dbReference>
<accession>A0A1V9A9K1</accession>
<dbReference type="AlphaFoldDB" id="A0A1V9A9K1"/>
<dbReference type="InterPro" id="IPR036271">
    <property type="entry name" value="Tet_transcr_reg_TetR-rel_C_sf"/>
</dbReference>
<name>A0A1V9A9K1_SACPI</name>
<dbReference type="Proteomes" id="UP000192591">
    <property type="component" value="Unassembled WGS sequence"/>
</dbReference>
<reference evidence="6 7" key="1">
    <citation type="submission" date="2017-02" db="EMBL/GenBank/DDBJ databases">
        <title>Draft genome of Saccharomonospora sp. 154.</title>
        <authorList>
            <person name="Alonso-Carmona G.S."/>
            <person name="De La Haba R."/>
            <person name="Vera-Gargallo B."/>
            <person name="Sandoval-Trujillo A.H."/>
            <person name="Ramirez-Duran N."/>
            <person name="Ventosa A."/>
        </authorList>
    </citation>
    <scope>NUCLEOTIDE SEQUENCE [LARGE SCALE GENOMIC DNA]</scope>
    <source>
        <strain evidence="6 7">LRS4.154</strain>
    </source>
</reference>
<organism evidence="6 7">
    <name type="scientific">Saccharomonospora piscinae</name>
    <dbReference type="NCBI Taxonomy" id="687388"/>
    <lineage>
        <taxon>Bacteria</taxon>
        <taxon>Bacillati</taxon>
        <taxon>Actinomycetota</taxon>
        <taxon>Actinomycetes</taxon>
        <taxon>Pseudonocardiales</taxon>
        <taxon>Pseudonocardiaceae</taxon>
        <taxon>Saccharomonospora</taxon>
    </lineage>
</organism>
<feature type="DNA-binding region" description="H-T-H motif" evidence="4">
    <location>
        <begin position="42"/>
        <end position="61"/>
    </location>
</feature>
<dbReference type="InterPro" id="IPR009057">
    <property type="entry name" value="Homeodomain-like_sf"/>
</dbReference>
<comment type="caution">
    <text evidence="6">The sequence shown here is derived from an EMBL/GenBank/DDBJ whole genome shotgun (WGS) entry which is preliminary data.</text>
</comment>
<evidence type="ECO:0000256" key="2">
    <source>
        <dbReference type="ARBA" id="ARBA00023125"/>
    </source>
</evidence>
<dbReference type="Pfam" id="PF00440">
    <property type="entry name" value="TetR_N"/>
    <property type="match status" value="1"/>
</dbReference>
<protein>
    <submittedName>
        <fullName evidence="6">TetR family transcriptional regulator</fullName>
    </submittedName>
</protein>
<evidence type="ECO:0000256" key="4">
    <source>
        <dbReference type="PROSITE-ProRule" id="PRU00335"/>
    </source>
</evidence>
<keyword evidence="2 4" id="KW-0238">DNA-binding</keyword>
<dbReference type="Gene3D" id="1.10.357.10">
    <property type="entry name" value="Tetracycline Repressor, domain 2"/>
    <property type="match status" value="1"/>
</dbReference>
<dbReference type="SUPFAM" id="SSF48498">
    <property type="entry name" value="Tetracyclin repressor-like, C-terminal domain"/>
    <property type="match status" value="1"/>
</dbReference>
<dbReference type="GO" id="GO:0000976">
    <property type="term" value="F:transcription cis-regulatory region binding"/>
    <property type="evidence" value="ECO:0007669"/>
    <property type="project" value="TreeGrafter"/>
</dbReference>
<dbReference type="RefSeq" id="WP_081190733.1">
    <property type="nucleotide sequence ID" value="NZ_MWIH01000003.1"/>
</dbReference>
<keyword evidence="1" id="KW-0805">Transcription regulation</keyword>
<feature type="domain" description="HTH tetR-type" evidence="5">
    <location>
        <begin position="18"/>
        <end position="79"/>
    </location>
</feature>
<keyword evidence="7" id="KW-1185">Reference proteome</keyword>
<dbReference type="EMBL" id="MWIH01000003">
    <property type="protein sequence ID" value="OQO93807.1"/>
    <property type="molecule type" value="Genomic_DNA"/>
</dbReference>